<keyword evidence="4" id="KW-1185">Reference proteome</keyword>
<feature type="coiled-coil region" evidence="1">
    <location>
        <begin position="140"/>
        <end position="174"/>
    </location>
</feature>
<feature type="compositionally biased region" description="Basic and acidic residues" evidence="2">
    <location>
        <begin position="415"/>
        <end position="425"/>
    </location>
</feature>
<feature type="region of interest" description="Disordered" evidence="2">
    <location>
        <begin position="198"/>
        <end position="223"/>
    </location>
</feature>
<evidence type="ECO:0000256" key="2">
    <source>
        <dbReference type="SAM" id="MobiDB-lite"/>
    </source>
</evidence>
<accession>A0A6H5ILU8</accession>
<keyword evidence="1" id="KW-0175">Coiled coil</keyword>
<feature type="compositionally biased region" description="Polar residues" evidence="2">
    <location>
        <begin position="198"/>
        <end position="211"/>
    </location>
</feature>
<feature type="compositionally biased region" description="Basic and acidic residues" evidence="2">
    <location>
        <begin position="447"/>
        <end position="467"/>
    </location>
</feature>
<evidence type="ECO:0000313" key="4">
    <source>
        <dbReference type="Proteomes" id="UP000479190"/>
    </source>
</evidence>
<gene>
    <name evidence="3" type="ORF">TBRA_LOCUS11001</name>
</gene>
<sequence>MTTIPSCAVVTECRRDLQLQCPVPAAAPTAKRDHGQHRHSSRRTIEFDDTDISPLRDNELERTQSLTDLSAGARPRERIMTRSMARTATTSCVNPVDPPPKYSEINTTMQQTKELEKLQRRIDRQFSSAESQFRLNEQRNVTMEARLDEITRMMRELTANMNQTRQQVASAQAGIVRQQPMFTFASLAAQQPTFANTSQAATSSAGPYNNITQPTHTQTSTTSASAPYLFPTQQQTAMQPARMSLLQPAKLIMPTFSAACCDKPMRFLRDMMDYVQAVGISEQHFKHVIKQALRGAAAEWYDHAEDQIQTIAQFQQRFKNRFWSRIHQQRKRETLEFGYYDADKNQSRSEYVISIYNQIKALDEPPAEIDMIDKFSRHFDDHTQNEIVAQRLTRVDDLIEFLDRVDNMGKLNADRSAVRPRKEPYWTRQPENYNRILPRPNTSNNRPPDRPRTFTPHKPKDTRQVDVVEIKENESDEFLVEIDNDSEN</sequence>
<evidence type="ECO:0000313" key="3">
    <source>
        <dbReference type="EMBL" id="CAB0039251.1"/>
    </source>
</evidence>
<dbReference type="EMBL" id="CADCXV010000947">
    <property type="protein sequence ID" value="CAB0039251.1"/>
    <property type="molecule type" value="Genomic_DNA"/>
</dbReference>
<feature type="region of interest" description="Disordered" evidence="2">
    <location>
        <begin position="415"/>
        <end position="467"/>
    </location>
</feature>
<evidence type="ECO:0000256" key="1">
    <source>
        <dbReference type="SAM" id="Coils"/>
    </source>
</evidence>
<protein>
    <recommendedName>
        <fullName evidence="5">Retrotransposon gag domain-containing protein</fullName>
    </recommendedName>
</protein>
<dbReference type="AlphaFoldDB" id="A0A6H5ILU8"/>
<dbReference type="OrthoDB" id="6779360at2759"/>
<name>A0A6H5ILU8_9HYME</name>
<feature type="compositionally biased region" description="Low complexity" evidence="2">
    <location>
        <begin position="212"/>
        <end position="223"/>
    </location>
</feature>
<evidence type="ECO:0008006" key="5">
    <source>
        <dbReference type="Google" id="ProtNLM"/>
    </source>
</evidence>
<dbReference type="Proteomes" id="UP000479190">
    <property type="component" value="Unassembled WGS sequence"/>
</dbReference>
<proteinExistence type="predicted"/>
<organism evidence="3 4">
    <name type="scientific">Trichogramma brassicae</name>
    <dbReference type="NCBI Taxonomy" id="86971"/>
    <lineage>
        <taxon>Eukaryota</taxon>
        <taxon>Metazoa</taxon>
        <taxon>Ecdysozoa</taxon>
        <taxon>Arthropoda</taxon>
        <taxon>Hexapoda</taxon>
        <taxon>Insecta</taxon>
        <taxon>Pterygota</taxon>
        <taxon>Neoptera</taxon>
        <taxon>Endopterygota</taxon>
        <taxon>Hymenoptera</taxon>
        <taxon>Apocrita</taxon>
        <taxon>Proctotrupomorpha</taxon>
        <taxon>Chalcidoidea</taxon>
        <taxon>Trichogrammatidae</taxon>
        <taxon>Trichogramma</taxon>
    </lineage>
</organism>
<reference evidence="3 4" key="1">
    <citation type="submission" date="2020-02" db="EMBL/GenBank/DDBJ databases">
        <authorList>
            <person name="Ferguson B K."/>
        </authorList>
    </citation>
    <scope>NUCLEOTIDE SEQUENCE [LARGE SCALE GENOMIC DNA]</scope>
</reference>